<reference evidence="1" key="1">
    <citation type="submission" date="2023-10" db="EMBL/GenBank/DDBJ databases">
        <title>Development of a sustainable strategy for remediation of hydrocarbon-contaminated territories based on the waste exchange concept.</title>
        <authorList>
            <person name="Krivoruchko A."/>
        </authorList>
    </citation>
    <scope>NUCLEOTIDE SEQUENCE</scope>
    <source>
        <strain evidence="1">IEGM 1279</strain>
    </source>
</reference>
<name>A0AAE4R8K8_9ACTN</name>
<evidence type="ECO:0000313" key="2">
    <source>
        <dbReference type="Proteomes" id="UP001185922"/>
    </source>
</evidence>
<proteinExistence type="predicted"/>
<accession>A0AAE4R8K8</accession>
<dbReference type="RefSeq" id="WP_191834683.1">
    <property type="nucleotide sequence ID" value="NZ_CP096596.1"/>
</dbReference>
<dbReference type="Proteomes" id="UP001185922">
    <property type="component" value="Unassembled WGS sequence"/>
</dbReference>
<dbReference type="AlphaFoldDB" id="A0AAE4R8K8"/>
<protein>
    <submittedName>
        <fullName evidence="1">Uncharacterized protein</fullName>
    </submittedName>
</protein>
<dbReference type="EMBL" id="JAWLKH010000023">
    <property type="protein sequence ID" value="MDV6313857.1"/>
    <property type="molecule type" value="Genomic_DNA"/>
</dbReference>
<organism evidence="1 2">
    <name type="scientific">Gordonia amicalis</name>
    <dbReference type="NCBI Taxonomy" id="89053"/>
    <lineage>
        <taxon>Bacteria</taxon>
        <taxon>Bacillati</taxon>
        <taxon>Actinomycetota</taxon>
        <taxon>Actinomycetes</taxon>
        <taxon>Mycobacteriales</taxon>
        <taxon>Gordoniaceae</taxon>
        <taxon>Gordonia</taxon>
    </lineage>
</organism>
<comment type="caution">
    <text evidence="1">The sequence shown here is derived from an EMBL/GenBank/DDBJ whole genome shotgun (WGS) entry which is preliminary data.</text>
</comment>
<evidence type="ECO:0000313" key="1">
    <source>
        <dbReference type="EMBL" id="MDV6313857.1"/>
    </source>
</evidence>
<gene>
    <name evidence="1" type="ORF">R3Q15_18500</name>
</gene>
<sequence>MISAEESQPLPAGEPLPLPPVGSAEFASAYLAYVRQRDPEGIFFPFITAEQVTAPATYLYYDETGQLVESPNFPPYASGVLEGLAGYDSEHLVYANAYDTPVAVLVTASTTSEVETVWIEVLQPGESILIQKTSGGFTQVSVSAPRSGSTMYNLGTGAIWFDADGEVTGSVRSIPTAITIAGPTAGDMFGGLNPGAGTGSPIRTYSSRSSTVTQYNAFLSSTAYRTFVDWASIAVGILGGTDLGRANLFLTSIGLTMGAVDGKPIKVIAGLVGEAASRFSESMAKRGSGVGYLAGVTVATYAYVFEQASAIDSKYVPETIDYAKKNPGVVFQELGKATVQVAAKVSSIALSPLRSIFRW</sequence>